<dbReference type="Proteomes" id="UP000298781">
    <property type="component" value="Chromosome"/>
</dbReference>
<sequence>MDRRRVAAKIAAGVAAGVAASALAPAAALAAPACRADALGTARVLPVATAGGLRVGRKSYPRTLPLGPREVVLTFDDGPLPGPTDQVLAALKQECVRATFFLVGRMAHDAPGLARRILAEGHTVAHHSMTHPMTLAQLPVERARADIEAGFAAVDRALYGTYSGTPRTPFFRYPGFGDSDELNNGLAARGIGVFGCDFWISDWNEMTVEAQLDLALRRLERTGSGIILMHDTRQQTAAMLPAFLRELKQRDFKVVHMQPA</sequence>
<dbReference type="SUPFAM" id="SSF88713">
    <property type="entry name" value="Glycoside hydrolase/deacetylase"/>
    <property type="match status" value="1"/>
</dbReference>
<evidence type="ECO:0000256" key="7">
    <source>
        <dbReference type="SAM" id="SignalP"/>
    </source>
</evidence>
<accession>A0A4D7BPW7</accession>
<dbReference type="InterPro" id="IPR006311">
    <property type="entry name" value="TAT_signal"/>
</dbReference>
<dbReference type="GO" id="GO:0016810">
    <property type="term" value="F:hydrolase activity, acting on carbon-nitrogen (but not peptide) bonds"/>
    <property type="evidence" value="ECO:0007669"/>
    <property type="project" value="InterPro"/>
</dbReference>
<feature type="domain" description="NodB homology" evidence="8">
    <location>
        <begin position="69"/>
        <end position="255"/>
    </location>
</feature>
<dbReference type="PROSITE" id="PS51677">
    <property type="entry name" value="NODB"/>
    <property type="match status" value="1"/>
</dbReference>
<evidence type="ECO:0000256" key="2">
    <source>
        <dbReference type="ARBA" id="ARBA00010973"/>
    </source>
</evidence>
<dbReference type="OrthoDB" id="5291101at2"/>
<keyword evidence="5" id="KW-0378">Hydrolase</keyword>
<name>A0A4D7BPW7_9HYPH</name>
<dbReference type="PROSITE" id="PS51318">
    <property type="entry name" value="TAT"/>
    <property type="match status" value="1"/>
</dbReference>
<dbReference type="InterPro" id="IPR002509">
    <property type="entry name" value="NODB_dom"/>
</dbReference>
<keyword evidence="4" id="KW-0479">Metal-binding</keyword>
<dbReference type="PANTHER" id="PTHR10587:SF133">
    <property type="entry name" value="CHITIN DEACETYLASE 1-RELATED"/>
    <property type="match status" value="1"/>
</dbReference>
<evidence type="ECO:0000256" key="3">
    <source>
        <dbReference type="ARBA" id="ARBA00020071"/>
    </source>
</evidence>
<dbReference type="GO" id="GO:0046872">
    <property type="term" value="F:metal ion binding"/>
    <property type="evidence" value="ECO:0007669"/>
    <property type="project" value="UniProtKB-KW"/>
</dbReference>
<dbReference type="GO" id="GO:0016020">
    <property type="term" value="C:membrane"/>
    <property type="evidence" value="ECO:0007669"/>
    <property type="project" value="TreeGrafter"/>
</dbReference>
<evidence type="ECO:0000259" key="8">
    <source>
        <dbReference type="PROSITE" id="PS51677"/>
    </source>
</evidence>
<dbReference type="Gene3D" id="3.20.20.370">
    <property type="entry name" value="Glycoside hydrolase/deacetylase"/>
    <property type="match status" value="1"/>
</dbReference>
<dbReference type="PANTHER" id="PTHR10587">
    <property type="entry name" value="GLYCOSYL TRANSFERASE-RELATED"/>
    <property type="match status" value="1"/>
</dbReference>
<keyword evidence="7" id="KW-0732">Signal</keyword>
<gene>
    <name evidence="9" type="ORF">E8M01_34765</name>
</gene>
<evidence type="ECO:0000313" key="9">
    <source>
        <dbReference type="EMBL" id="QCI69572.1"/>
    </source>
</evidence>
<protein>
    <recommendedName>
        <fullName evidence="3">Chitooligosaccharide deacetylase</fullName>
    </recommendedName>
    <alternativeName>
        <fullName evidence="6">Nodulation protein B</fullName>
    </alternativeName>
</protein>
<evidence type="ECO:0000313" key="10">
    <source>
        <dbReference type="Proteomes" id="UP000298781"/>
    </source>
</evidence>
<dbReference type="KEGG" id="pstg:E8M01_34765"/>
<dbReference type="AlphaFoldDB" id="A0A4D7BPW7"/>
<reference evidence="9 10" key="1">
    <citation type="submission" date="2019-04" db="EMBL/GenBank/DDBJ databases">
        <title>Phreatobacter aquaticus sp. nov.</title>
        <authorList>
            <person name="Choi A."/>
        </authorList>
    </citation>
    <scope>NUCLEOTIDE SEQUENCE [LARGE SCALE GENOMIC DNA]</scope>
    <source>
        <strain evidence="9 10">KCTC 52518</strain>
    </source>
</reference>
<dbReference type="EMBL" id="CP039690">
    <property type="protein sequence ID" value="QCI69572.1"/>
    <property type="molecule type" value="Genomic_DNA"/>
</dbReference>
<comment type="similarity">
    <text evidence="2">Belongs to the polysaccharide deacetylase family.</text>
</comment>
<evidence type="ECO:0000256" key="1">
    <source>
        <dbReference type="ARBA" id="ARBA00003236"/>
    </source>
</evidence>
<feature type="signal peptide" evidence="7">
    <location>
        <begin position="1"/>
        <end position="30"/>
    </location>
</feature>
<dbReference type="CDD" id="cd10917">
    <property type="entry name" value="CE4_NodB_like_6s_7s"/>
    <property type="match status" value="1"/>
</dbReference>
<dbReference type="InterPro" id="IPR011330">
    <property type="entry name" value="Glyco_hydro/deAcase_b/a-brl"/>
</dbReference>
<evidence type="ECO:0000256" key="5">
    <source>
        <dbReference type="ARBA" id="ARBA00022801"/>
    </source>
</evidence>
<dbReference type="InterPro" id="IPR050248">
    <property type="entry name" value="Polysacc_deacetylase_ArnD"/>
</dbReference>
<feature type="chain" id="PRO_5020287833" description="Chitooligosaccharide deacetylase" evidence="7">
    <location>
        <begin position="31"/>
        <end position="260"/>
    </location>
</feature>
<proteinExistence type="inferred from homology"/>
<dbReference type="Pfam" id="PF01522">
    <property type="entry name" value="Polysacc_deac_1"/>
    <property type="match status" value="1"/>
</dbReference>
<keyword evidence="10" id="KW-1185">Reference proteome</keyword>
<comment type="function">
    <text evidence="1">Is involved in generating a small heat-stable compound (Nod), an acylated oligomer of N-acetylglucosamine, that stimulates mitosis in various plant protoplasts.</text>
</comment>
<evidence type="ECO:0000256" key="6">
    <source>
        <dbReference type="ARBA" id="ARBA00032976"/>
    </source>
</evidence>
<evidence type="ECO:0000256" key="4">
    <source>
        <dbReference type="ARBA" id="ARBA00022723"/>
    </source>
</evidence>
<organism evidence="9 10">
    <name type="scientific">Phreatobacter stygius</name>
    <dbReference type="NCBI Taxonomy" id="1940610"/>
    <lineage>
        <taxon>Bacteria</taxon>
        <taxon>Pseudomonadati</taxon>
        <taxon>Pseudomonadota</taxon>
        <taxon>Alphaproteobacteria</taxon>
        <taxon>Hyphomicrobiales</taxon>
        <taxon>Phreatobacteraceae</taxon>
        <taxon>Phreatobacter</taxon>
    </lineage>
</organism>
<dbReference type="GO" id="GO:0005975">
    <property type="term" value="P:carbohydrate metabolic process"/>
    <property type="evidence" value="ECO:0007669"/>
    <property type="project" value="InterPro"/>
</dbReference>